<sequence length="439" mass="46993">MQTVVADAPPVPADEVPDEPPVLFPQAGIGGVEAGKIAKATHPIRQSGPAYKSLYGWDECRGRDTGPYSSLYVNGKVLSPEKLADCLKGADNLDEIVGRLRGMFGGARVEEIGPDREKLLLIDDTPICIKFGCPREIMRYKISLAYQKLLHTYKVIGMDTDPRLFGEACHIKKFLDGLMACNNFEAKKFLLERYAEDTLVWSLKAYFDNGPADELNAYAVGEYEDAEGKANGFAILKNPSFDNNGRGIKGNVVDLRAGDVLASDVEAVVLNGDLESVVKARTAGMIAGIGVSVGGDGVARIGDGKYLHVTPPPGANAVTASGPGDAASADAVMKKNLSGLSTSQLSYLRESIEARKKHLEASGDAFIGAVYRIVFPADADDMPLLAHINPARWMPPAPGDTWRGLSEAYKTVRVEVLKGNIGALEEMLGLVNGVLNSRS</sequence>
<protein>
    <submittedName>
        <fullName evidence="1">Uncharacterized protein</fullName>
    </submittedName>
</protein>
<evidence type="ECO:0000313" key="1">
    <source>
        <dbReference type="EMBL" id="NIJ56767.1"/>
    </source>
</evidence>
<gene>
    <name evidence="1" type="ORF">FHS82_000580</name>
</gene>
<comment type="caution">
    <text evidence="1">The sequence shown here is derived from an EMBL/GenBank/DDBJ whole genome shotgun (WGS) entry which is preliminary data.</text>
</comment>
<dbReference type="EMBL" id="JAASQI010000001">
    <property type="protein sequence ID" value="NIJ56767.1"/>
    <property type="molecule type" value="Genomic_DNA"/>
</dbReference>
<reference evidence="1 2" key="1">
    <citation type="submission" date="2020-03" db="EMBL/GenBank/DDBJ databases">
        <title>Genomic Encyclopedia of Type Strains, Phase IV (KMG-IV): sequencing the most valuable type-strain genomes for metagenomic binning, comparative biology and taxonomic classification.</title>
        <authorList>
            <person name="Goeker M."/>
        </authorList>
    </citation>
    <scope>NUCLEOTIDE SEQUENCE [LARGE SCALE GENOMIC DNA]</scope>
    <source>
        <strain evidence="1 2">DSM 103870</strain>
    </source>
</reference>
<dbReference type="Proteomes" id="UP001429580">
    <property type="component" value="Unassembled WGS sequence"/>
</dbReference>
<accession>A0ABX0UUX9</accession>
<evidence type="ECO:0000313" key="2">
    <source>
        <dbReference type="Proteomes" id="UP001429580"/>
    </source>
</evidence>
<name>A0ABX0UUX9_9HYPH</name>
<organism evidence="1 2">
    <name type="scientific">Pseudochelatococcus lubricantis</name>
    <dbReference type="NCBI Taxonomy" id="1538102"/>
    <lineage>
        <taxon>Bacteria</taxon>
        <taxon>Pseudomonadati</taxon>
        <taxon>Pseudomonadota</taxon>
        <taxon>Alphaproteobacteria</taxon>
        <taxon>Hyphomicrobiales</taxon>
        <taxon>Chelatococcaceae</taxon>
        <taxon>Pseudochelatococcus</taxon>
    </lineage>
</organism>
<keyword evidence="2" id="KW-1185">Reference proteome</keyword>
<proteinExistence type="predicted"/>